<sequence>MELSQWMVALRPGVEPGRRLERESVGSSLVSLGCSSISVECSLYRALTLSYRISATPKMEETQ</sequence>
<dbReference type="EMBL" id="CAMAPE010000035">
    <property type="protein sequence ID" value="CAH9098265.1"/>
    <property type="molecule type" value="Genomic_DNA"/>
</dbReference>
<evidence type="ECO:0000313" key="2">
    <source>
        <dbReference type="Proteomes" id="UP001152484"/>
    </source>
</evidence>
<comment type="caution">
    <text evidence="1">The sequence shown here is derived from an EMBL/GenBank/DDBJ whole genome shotgun (WGS) entry which is preliminary data.</text>
</comment>
<organism evidence="1 2">
    <name type="scientific">Cuscuta europaea</name>
    <name type="common">European dodder</name>
    <dbReference type="NCBI Taxonomy" id="41803"/>
    <lineage>
        <taxon>Eukaryota</taxon>
        <taxon>Viridiplantae</taxon>
        <taxon>Streptophyta</taxon>
        <taxon>Embryophyta</taxon>
        <taxon>Tracheophyta</taxon>
        <taxon>Spermatophyta</taxon>
        <taxon>Magnoliopsida</taxon>
        <taxon>eudicotyledons</taxon>
        <taxon>Gunneridae</taxon>
        <taxon>Pentapetalae</taxon>
        <taxon>asterids</taxon>
        <taxon>lamiids</taxon>
        <taxon>Solanales</taxon>
        <taxon>Convolvulaceae</taxon>
        <taxon>Cuscuteae</taxon>
        <taxon>Cuscuta</taxon>
        <taxon>Cuscuta subgen. Cuscuta</taxon>
    </lineage>
</organism>
<name>A0A9P0ZGF6_CUSEU</name>
<reference evidence="1" key="1">
    <citation type="submission" date="2022-07" db="EMBL/GenBank/DDBJ databases">
        <authorList>
            <person name="Macas J."/>
            <person name="Novak P."/>
            <person name="Neumann P."/>
        </authorList>
    </citation>
    <scope>NUCLEOTIDE SEQUENCE</scope>
</reference>
<keyword evidence="2" id="KW-1185">Reference proteome</keyword>
<dbReference type="Proteomes" id="UP001152484">
    <property type="component" value="Unassembled WGS sequence"/>
</dbReference>
<protein>
    <submittedName>
        <fullName evidence="1">Uncharacterized protein</fullName>
    </submittedName>
</protein>
<dbReference type="AlphaFoldDB" id="A0A9P0ZGF6"/>
<gene>
    <name evidence="1" type="ORF">CEURO_LOCUS14215</name>
</gene>
<accession>A0A9P0ZGF6</accession>
<proteinExistence type="predicted"/>
<evidence type="ECO:0000313" key="1">
    <source>
        <dbReference type="EMBL" id="CAH9098265.1"/>
    </source>
</evidence>